<evidence type="ECO:0000256" key="1">
    <source>
        <dbReference type="SAM" id="MobiDB-lite"/>
    </source>
</evidence>
<dbReference type="InterPro" id="IPR036465">
    <property type="entry name" value="vWFA_dom_sf"/>
</dbReference>
<evidence type="ECO:0000313" key="3">
    <source>
        <dbReference type="Proteomes" id="UP000066480"/>
    </source>
</evidence>
<dbReference type="AlphaFoldDB" id="A0A0K1JDM9"/>
<feature type="region of interest" description="Disordered" evidence="1">
    <location>
        <begin position="194"/>
        <end position="214"/>
    </location>
</feature>
<gene>
    <name evidence="2" type="ORF">VV02_01235</name>
</gene>
<protein>
    <submittedName>
        <fullName evidence="2">von Willebrand factor A</fullName>
    </submittedName>
</protein>
<evidence type="ECO:0000313" key="2">
    <source>
        <dbReference type="EMBL" id="AKU14811.1"/>
    </source>
</evidence>
<dbReference type="OrthoDB" id="9790144at2"/>
<dbReference type="PATRIC" id="fig|571913.6.peg.254"/>
<dbReference type="EMBL" id="CP011112">
    <property type="protein sequence ID" value="AKU14811.1"/>
    <property type="molecule type" value="Genomic_DNA"/>
</dbReference>
<dbReference type="Proteomes" id="UP000066480">
    <property type="component" value="Chromosome"/>
</dbReference>
<organism evidence="2 3">
    <name type="scientific">Luteipulveratus mongoliensis</name>
    <dbReference type="NCBI Taxonomy" id="571913"/>
    <lineage>
        <taxon>Bacteria</taxon>
        <taxon>Bacillati</taxon>
        <taxon>Actinomycetota</taxon>
        <taxon>Actinomycetes</taxon>
        <taxon>Micrococcales</taxon>
        <taxon>Dermacoccaceae</taxon>
        <taxon>Luteipulveratus</taxon>
    </lineage>
</organism>
<feature type="compositionally biased region" description="Basic and acidic residues" evidence="1">
    <location>
        <begin position="205"/>
        <end position="214"/>
    </location>
</feature>
<name>A0A0K1JDM9_9MICO</name>
<reference evidence="2 3" key="1">
    <citation type="submission" date="2015-03" db="EMBL/GenBank/DDBJ databases">
        <title>Luteipulveratus halotolerans sp. nov., a novel actinobacterium (Dermacoccaceae) from Sarawak, Malaysia.</title>
        <authorList>
            <person name="Juboi H."/>
            <person name="Basik A."/>
            <person name="Shamsul S.S."/>
            <person name="Arnold P."/>
            <person name="Schmitt E.K."/>
            <person name="Sanglier J.-J."/>
            <person name="Yeo T."/>
        </authorList>
    </citation>
    <scope>NUCLEOTIDE SEQUENCE [LARGE SCALE GENOMIC DNA]</scope>
    <source>
        <strain evidence="2 3">MN07-A0370</strain>
    </source>
</reference>
<accession>A0A0K1JDM9</accession>
<dbReference type="STRING" id="571913.VV02_01235"/>
<dbReference type="KEGG" id="lmoi:VV02_01235"/>
<dbReference type="RefSeq" id="WP_052589351.1">
    <property type="nucleotide sequence ID" value="NZ_CP011112.1"/>
</dbReference>
<sequence length="214" mass="23497">MTRSDLTHIYFLLDRSGSMQTIKSDTEGGFNAFIEEQRKADGDCRVTLAQFDDEYDVVYTDKPVADVPPLALQPRRSTALLDAMGRLITESGTTLAGLPEDQRPATIIVAIMTDGLENASREWTRPAIKSLVEQQTRDYEWQFLYMGADQDAIEVGAGLGVAREHSMSYSRGAVKEAMTATSGNIARYRGARAGGAAAKMEGYTDEQRREAEGS</sequence>
<dbReference type="CDD" id="cd00198">
    <property type="entry name" value="vWFA"/>
    <property type="match status" value="1"/>
</dbReference>
<keyword evidence="3" id="KW-1185">Reference proteome</keyword>
<dbReference type="SUPFAM" id="SSF53300">
    <property type="entry name" value="vWA-like"/>
    <property type="match status" value="1"/>
</dbReference>
<proteinExistence type="predicted"/>
<dbReference type="Gene3D" id="3.40.50.410">
    <property type="entry name" value="von Willebrand factor, type A domain"/>
    <property type="match status" value="1"/>
</dbReference>